<dbReference type="GeneID" id="40305091"/>
<protein>
    <recommendedName>
        <fullName evidence="5">PROP1-like PPR domain-containing protein</fullName>
    </recommendedName>
</protein>
<evidence type="ECO:0000256" key="2">
    <source>
        <dbReference type="ARBA" id="ARBA00022737"/>
    </source>
</evidence>
<feature type="compositionally biased region" description="Basic and acidic residues" evidence="4">
    <location>
        <begin position="332"/>
        <end position="342"/>
    </location>
</feature>
<feature type="compositionally biased region" description="Low complexity" evidence="4">
    <location>
        <begin position="115"/>
        <end position="130"/>
    </location>
</feature>
<keyword evidence="7" id="KW-1185">Reference proteome</keyword>
<feature type="compositionally biased region" description="Basic and acidic residues" evidence="4">
    <location>
        <begin position="1516"/>
        <end position="1527"/>
    </location>
</feature>
<feature type="region of interest" description="Disordered" evidence="4">
    <location>
        <begin position="433"/>
        <end position="533"/>
    </location>
</feature>
<feature type="compositionally biased region" description="Low complexity" evidence="4">
    <location>
        <begin position="921"/>
        <end position="932"/>
    </location>
</feature>
<feature type="compositionally biased region" description="Basic and acidic residues" evidence="4">
    <location>
        <begin position="1598"/>
        <end position="1610"/>
    </location>
</feature>
<dbReference type="STRING" id="94643.A0A2A9MNB1"/>
<dbReference type="PANTHER" id="PTHR46128">
    <property type="entry name" value="MITOCHONDRIAL GROUP I INTRON SPLICING FACTOR CCM1"/>
    <property type="match status" value="1"/>
</dbReference>
<feature type="compositionally biased region" description="Pro residues" evidence="4">
    <location>
        <begin position="2044"/>
        <end position="2056"/>
    </location>
</feature>
<feature type="repeat" description="PPR" evidence="3">
    <location>
        <begin position="785"/>
        <end position="819"/>
    </location>
</feature>
<evidence type="ECO:0000256" key="1">
    <source>
        <dbReference type="ARBA" id="ARBA00007626"/>
    </source>
</evidence>
<feature type="domain" description="PROP1-like PPR" evidence="5">
    <location>
        <begin position="836"/>
        <end position="906"/>
    </location>
</feature>
<feature type="compositionally biased region" description="Low complexity" evidence="4">
    <location>
        <begin position="1093"/>
        <end position="1109"/>
    </location>
</feature>
<feature type="region of interest" description="Disordered" evidence="4">
    <location>
        <begin position="1093"/>
        <end position="1132"/>
    </location>
</feature>
<feature type="compositionally biased region" description="Basic and acidic residues" evidence="4">
    <location>
        <begin position="1674"/>
        <end position="1686"/>
    </location>
</feature>
<comment type="caution">
    <text evidence="6">The sequence shown here is derived from an EMBL/GenBank/DDBJ whole genome shotgun (WGS) entry which is preliminary data.</text>
</comment>
<feature type="repeat" description="PPR" evidence="3">
    <location>
        <begin position="1954"/>
        <end position="1988"/>
    </location>
</feature>
<proteinExistence type="inferred from homology"/>
<feature type="repeat" description="PPR" evidence="3">
    <location>
        <begin position="1989"/>
        <end position="2019"/>
    </location>
</feature>
<feature type="region of interest" description="Disordered" evidence="4">
    <location>
        <begin position="329"/>
        <end position="354"/>
    </location>
</feature>
<keyword evidence="2" id="KW-0677">Repeat</keyword>
<feature type="region of interest" description="Disordered" evidence="4">
    <location>
        <begin position="907"/>
        <end position="932"/>
    </location>
</feature>
<feature type="compositionally biased region" description="Basic and acidic residues" evidence="4">
    <location>
        <begin position="498"/>
        <end position="516"/>
    </location>
</feature>
<feature type="compositionally biased region" description="Gly residues" evidence="4">
    <location>
        <begin position="684"/>
        <end position="696"/>
    </location>
</feature>
<dbReference type="Proteomes" id="UP000224006">
    <property type="component" value="Chromosome I"/>
</dbReference>
<feature type="compositionally biased region" description="Basic and acidic residues" evidence="4">
    <location>
        <begin position="1238"/>
        <end position="1247"/>
    </location>
</feature>
<feature type="repeat" description="PPR" evidence="3">
    <location>
        <begin position="820"/>
        <end position="854"/>
    </location>
</feature>
<feature type="region of interest" description="Disordered" evidence="4">
    <location>
        <begin position="1870"/>
        <end position="1944"/>
    </location>
</feature>
<dbReference type="VEuPathDB" id="ToxoDB:BESB_000280"/>
<sequence length="2186" mass="229608">MTACADRFVQCQSRSPQQRQQTGCTPRSAEAFVTPTRELLASSSSHASPRVCRSPACRASFHSASLPCSRGAFASSSLPRRLAALASSPPSFLAARSSASSGSPPSCTPSKAGVSTPSLCPASSASPSQAETRSMQAAVEAARRADWARAFRHFSRAFQSLSASLSDEDAHVAHLLSPSSPPPRPSSSPGDAEPARHRTARLCSETENLSSRVRRFVRLTNVLFVLLTSARSSNAPLRRSEAPAAADLASTLLGTFPSPASPPRVWHTPSACAASCALSALSTEASASRPSAAHPDSHPRGGDCDQSEIGFDKCMKEDERELNSRACSLEPGAREGDLHGQREGQAGAGRADEDEEAEEIIKVLLAEAACDSIPVSPPLLVALRLYADLRHLQRRLHALWRKRQRWKDMQMGVSPLEHGVSRCVGRAESDLKDEWVVESERETASEPGNGESPYPKEAAQKAGGGKDASAACEEGVSGPCDSGAASSGVHISPAPGNRGDHEPSNESHGVAPDEKQTATACRGGESTTASPPRLAFHPHAEKLLHLAAPEGTPAPLRSEAEAAAASPRAPATSPAAFGRLPQFSPSSAFPVTACVTTALLAALARECETCVKNKNRHVAAELGACRDRPWLLPLAAALWRNARRAHAALLAFAASHGERARDAEATRGGLGDASGRGEGDGDDPGGGGCSVAGSGEGLERSAAQADRALPAAGTQRAAAPPGREVPRDQAEQTSHPKTVLDVPVCNALMNLLGKCRSRGTLFEGPSSAALNILREMEEELGMRPDLQSFHTVMDTFAKEGDVQSVSRLFDVLLARGLQPNTRTFSIRFHAAAQNGDVAGAREVYADMRAWKVEPNEFVHTTLIHLCTKSGFHRSALRLFQKMAADGKVKPTVASWAALLDACCQAAGEGGGDNPPHESSRSRTSASAAKRAALPRLRSSPYAQATLSRSEARPLGVVEAAAETESAREVGSDAGLSRRFPDEAGETRDAGNREGDEKLSAFRAVPWLPKAVEAMAASGLFPNERACNILLYGLLRHPRPVVHFDAALAVCRFMKEAGFAVNQLTFTSLISVLQKRRQTYDVLAEGRPIGLASGAPSSAVRAAPPSSAPSEKALGSAASEETPPRGGSESPLLHTSARFPLQASSTASVSAFLRHASHCPVEPAVRRLLQKFLFACSRIETLYSRISASLPSLAALPFTPSVSSPSSRLSAPAADARSVSGGGAEASGKPDEPAAQGRRASESQRGEETTGTGSEDGRAAAQEEREGDSRSTHTADAQGSKRKDSAPPWLVDRLHSNEPRLQARTTDSTEAETGTEAEAAWRRGAAPSLAAASKTLSAIRSLSFKLLHGTPPLLPALEKPRESPEASLSSLFSASAASRGSLGVSPLMAAAVEAATARARSISYVVTLLRSSAPLRVCASPPSRRLPAAAPSVSSASPSASSPLLSPSAPASPGFGVLSRRLQGALDAVERLANTRTAEALRLCEICTGAASGAVAPAARKRRELRPREVLQQAEARPLDARRLEARRRSSRGAGRLVGDAEEDATRALFDGAGEDGATTDGDARQRESAKADSTEESFRKSGTGALPGLRAGRALRSHAREARSNPERLMPRPCQQRIPADLPAPPLLSSFSLAPVVPRGEGAENSDADSRESSGDGLRRAGRRGEQVFPQRGPRRERGGERHALETLFKAADDALRAEATPFPLSPFGESGSALLARAPASPRQASAAESGGNKDGDDAGEQKAQREDDAGEQKAQGEDGAGEQKAQGEDGAGEQKAQGEDGAGEQKAQGEDAATEHGRREEAIGAARGEREGKEKAARDSERSQSARVIVVSPQEALRRAKLQEAFALFKALVATRTAIVDAARPLSRSVQERGEGAAGRGRKRSETHGEECGEGAGSEAASEDGHEGEGRGSESLRPAEAAPSRRNSTAREDANCQGTGESGRETAFLVPDIAAFNALLNSCAQAGHLSLALAVFTAMQRCRVPPDLLTYTILIKACGMAGEVDAAERVFEALKQKAAAQRLSSDASATGFPASLSSQPPSSQPPSSQPPSSPAPRESAGGLSEFTFYQIMRANYRAGRLKRVWELWNELREAAASAANAGVSALGRGSWGSTGLRVTRLTLGWMLSICIENRLPREALELCEQAQAFGVRLSSRMHQALRGLLAASVRHCLSLPPSPSVASA</sequence>
<name>A0A2A9MNB1_BESBE</name>
<feature type="compositionally biased region" description="Basic and acidic residues" evidence="4">
    <location>
        <begin position="1789"/>
        <end position="1826"/>
    </location>
</feature>
<dbReference type="RefSeq" id="XP_029221695.1">
    <property type="nucleotide sequence ID" value="XM_029358783.1"/>
</dbReference>
<feature type="compositionally biased region" description="Low complexity" evidence="4">
    <location>
        <begin position="553"/>
        <end position="572"/>
    </location>
</feature>
<dbReference type="PANTHER" id="PTHR46128:SF329">
    <property type="entry name" value="MITOCHONDRIAL GROUP I INTRON SPLICING FACTOR DMR1"/>
    <property type="match status" value="1"/>
</dbReference>
<feature type="region of interest" description="Disordered" evidence="4">
    <location>
        <begin position="1701"/>
        <end position="1835"/>
    </location>
</feature>
<evidence type="ECO:0000256" key="4">
    <source>
        <dbReference type="SAM" id="MobiDB-lite"/>
    </source>
</evidence>
<feature type="region of interest" description="Disordered" evidence="4">
    <location>
        <begin position="1495"/>
        <end position="1686"/>
    </location>
</feature>
<dbReference type="InterPro" id="IPR050872">
    <property type="entry name" value="PPR_P_subfamily"/>
</dbReference>
<feature type="region of interest" description="Disordered" evidence="4">
    <location>
        <begin position="93"/>
        <end position="137"/>
    </location>
</feature>
<dbReference type="Pfam" id="PF17177">
    <property type="entry name" value="PPR_long"/>
    <property type="match status" value="1"/>
</dbReference>
<dbReference type="InterPro" id="IPR033443">
    <property type="entry name" value="PROP1-like_PPR_dom"/>
</dbReference>
<feature type="compositionally biased region" description="Low complexity" evidence="4">
    <location>
        <begin position="1627"/>
        <end position="1638"/>
    </location>
</feature>
<feature type="compositionally biased region" description="Basic and acidic residues" evidence="4">
    <location>
        <begin position="978"/>
        <end position="992"/>
    </location>
</feature>
<dbReference type="InterPro" id="IPR002885">
    <property type="entry name" value="PPR_rpt"/>
</dbReference>
<dbReference type="NCBIfam" id="TIGR00756">
    <property type="entry name" value="PPR"/>
    <property type="match status" value="3"/>
</dbReference>
<feature type="repeat" description="PPR" evidence="3">
    <location>
        <begin position="855"/>
        <end position="889"/>
    </location>
</feature>
<feature type="compositionally biased region" description="Low complexity" evidence="4">
    <location>
        <begin position="1714"/>
        <end position="1729"/>
    </location>
</feature>
<feature type="compositionally biased region" description="Basic and acidic residues" evidence="4">
    <location>
        <begin position="433"/>
        <end position="444"/>
    </location>
</feature>
<reference evidence="6 7" key="1">
    <citation type="submission" date="2017-09" db="EMBL/GenBank/DDBJ databases">
        <title>Genome sequencing of Besnoitia besnoiti strain Bb-Ger1.</title>
        <authorList>
            <person name="Schares G."/>
            <person name="Venepally P."/>
            <person name="Lorenzi H.A."/>
        </authorList>
    </citation>
    <scope>NUCLEOTIDE SEQUENCE [LARGE SCALE GENOMIC DNA]</scope>
    <source>
        <strain evidence="6 7">Bb-Ger1</strain>
    </source>
</reference>
<evidence type="ECO:0000259" key="5">
    <source>
        <dbReference type="Pfam" id="PF17177"/>
    </source>
</evidence>
<evidence type="ECO:0000313" key="6">
    <source>
        <dbReference type="EMBL" id="PFH37686.1"/>
    </source>
</evidence>
<organism evidence="6 7">
    <name type="scientific">Besnoitia besnoiti</name>
    <name type="common">Apicomplexan protozoan</name>
    <dbReference type="NCBI Taxonomy" id="94643"/>
    <lineage>
        <taxon>Eukaryota</taxon>
        <taxon>Sar</taxon>
        <taxon>Alveolata</taxon>
        <taxon>Apicomplexa</taxon>
        <taxon>Conoidasida</taxon>
        <taxon>Coccidia</taxon>
        <taxon>Eucoccidiorida</taxon>
        <taxon>Eimeriorina</taxon>
        <taxon>Sarcocystidae</taxon>
        <taxon>Besnoitia</taxon>
    </lineage>
</organism>
<feature type="region of interest" description="Disordered" evidence="4">
    <location>
        <begin position="174"/>
        <end position="199"/>
    </location>
</feature>
<accession>A0A2A9MNB1</accession>
<feature type="region of interest" description="Disordered" evidence="4">
    <location>
        <begin position="962"/>
        <end position="992"/>
    </location>
</feature>
<dbReference type="Gene3D" id="1.25.40.10">
    <property type="entry name" value="Tetratricopeptide repeat domain"/>
    <property type="match status" value="3"/>
</dbReference>
<feature type="compositionally biased region" description="Basic and acidic residues" evidence="4">
    <location>
        <begin position="1733"/>
        <end position="1758"/>
    </location>
</feature>
<feature type="region of interest" description="Disordered" evidence="4">
    <location>
        <begin position="2031"/>
        <end position="2063"/>
    </location>
</feature>
<feature type="compositionally biased region" description="Basic and acidic residues" evidence="4">
    <location>
        <begin position="1254"/>
        <end position="1284"/>
    </location>
</feature>
<dbReference type="InterPro" id="IPR011990">
    <property type="entry name" value="TPR-like_helical_dom_sf"/>
</dbReference>
<comment type="similarity">
    <text evidence="1">Belongs to the PPR family. P subfamily.</text>
</comment>
<dbReference type="EMBL" id="NWUJ01000001">
    <property type="protein sequence ID" value="PFH37686.1"/>
    <property type="molecule type" value="Genomic_DNA"/>
</dbReference>
<feature type="compositionally biased region" description="Basic and acidic residues" evidence="4">
    <location>
        <begin position="1905"/>
        <end position="1916"/>
    </location>
</feature>
<feature type="compositionally biased region" description="Low complexity" evidence="4">
    <location>
        <begin position="1199"/>
        <end position="1217"/>
    </location>
</feature>
<dbReference type="PROSITE" id="PS51375">
    <property type="entry name" value="PPR"/>
    <property type="match status" value="5"/>
</dbReference>
<feature type="region of interest" description="Disordered" evidence="4">
    <location>
        <begin position="551"/>
        <end position="572"/>
    </location>
</feature>
<feature type="compositionally biased region" description="Basic and acidic residues" evidence="4">
    <location>
        <begin position="1561"/>
        <end position="1579"/>
    </location>
</feature>
<feature type="region of interest" description="Disordered" evidence="4">
    <location>
        <begin position="1419"/>
        <end position="1447"/>
    </location>
</feature>
<dbReference type="Pfam" id="PF13041">
    <property type="entry name" value="PPR_2"/>
    <property type="match status" value="1"/>
</dbReference>
<gene>
    <name evidence="6" type="ORF">BESB_000280</name>
</gene>
<feature type="compositionally biased region" description="Low complexity" evidence="4">
    <location>
        <begin position="93"/>
        <end position="105"/>
    </location>
</feature>
<feature type="region of interest" description="Disordered" evidence="4">
    <location>
        <begin position="658"/>
        <end position="738"/>
    </location>
</feature>
<evidence type="ECO:0000313" key="7">
    <source>
        <dbReference type="Proteomes" id="UP000224006"/>
    </source>
</evidence>
<dbReference type="OrthoDB" id="419816at2759"/>
<feature type="compositionally biased region" description="Basic and acidic residues" evidence="4">
    <location>
        <begin position="1648"/>
        <end position="1666"/>
    </location>
</feature>
<feature type="region of interest" description="Disordered" evidence="4">
    <location>
        <begin position="1198"/>
        <end position="1324"/>
    </location>
</feature>
<dbReference type="KEGG" id="bbes:BESB_000280"/>
<evidence type="ECO:0000256" key="3">
    <source>
        <dbReference type="PROSITE-ProRule" id="PRU00708"/>
    </source>
</evidence>